<reference evidence="1 2" key="1">
    <citation type="submission" date="2016-07" db="EMBL/GenBank/DDBJ databases">
        <title>Characterization of isolates of Eisenbergiella tayi derived from blood cultures, using whole genome sequencing.</title>
        <authorList>
            <person name="Burdz T."/>
            <person name="Wiebe D."/>
            <person name="Huynh C."/>
            <person name="Bernard K."/>
        </authorList>
    </citation>
    <scope>NUCLEOTIDE SEQUENCE [LARGE SCALE GENOMIC DNA]</scope>
    <source>
        <strain evidence="1 2">NML 120489</strain>
    </source>
</reference>
<dbReference type="EMBL" id="MCGI01000001">
    <property type="protein sequence ID" value="ODM12948.1"/>
    <property type="molecule type" value="Genomic_DNA"/>
</dbReference>
<evidence type="ECO:0000313" key="1">
    <source>
        <dbReference type="EMBL" id="ODM12948.1"/>
    </source>
</evidence>
<evidence type="ECO:0000313" key="2">
    <source>
        <dbReference type="Proteomes" id="UP000095003"/>
    </source>
</evidence>
<organism evidence="1 2">
    <name type="scientific">Eisenbergiella tayi</name>
    <dbReference type="NCBI Taxonomy" id="1432052"/>
    <lineage>
        <taxon>Bacteria</taxon>
        <taxon>Bacillati</taxon>
        <taxon>Bacillota</taxon>
        <taxon>Clostridia</taxon>
        <taxon>Lachnospirales</taxon>
        <taxon>Lachnospiraceae</taxon>
        <taxon>Eisenbergiella</taxon>
    </lineage>
</organism>
<comment type="caution">
    <text evidence="1">The sequence shown here is derived from an EMBL/GenBank/DDBJ whole genome shotgun (WGS) entry which is preliminary data.</text>
</comment>
<dbReference type="InterPro" id="IPR017853">
    <property type="entry name" value="GH"/>
</dbReference>
<evidence type="ECO:0008006" key="3">
    <source>
        <dbReference type="Google" id="ProtNLM"/>
    </source>
</evidence>
<dbReference type="RefSeq" id="WP_069155728.1">
    <property type="nucleotide sequence ID" value="NZ_DBFYTC010000059.1"/>
</dbReference>
<proteinExistence type="predicted"/>
<dbReference type="SUPFAM" id="SSF51445">
    <property type="entry name" value="(Trans)glycosidases"/>
    <property type="match status" value="1"/>
</dbReference>
<sequence length="573" mass="65391">MQHYQNFKIASYVRGEFLAQTDLSEIQKGIDFFKQYLGLDKVYLDTHREIYDVPKDKLQKIKKMFQEAGIQISGAITSTVRLSDDHKTRIFDTFCFTDPAYRNKFLEVVRYTASEFDEIILDDFFFTSCRCEDCIKEKGQRTWADFRLKQMADFSEEMVRTAKEVNPKCFFFIKYPNWYESYQECGYNPRVQKDIFDGIYTGTESRHPKYSQQHLQRYLSYSMIRLMENTAPGKNGGGWIDQGDSEANINIWLEQAILTLLAGAKELTLFSFSELTDSQVIPPLGHQLTRIDNLLTQLGTPYGLPVYEPYDADGEDQLMNYLGMTGLPLEPMPCFPDSEPFVLLTASAACDRAIVEKLKTYVAAGNTAVVTSGFLKACEAKGIREMTSLSFTGRKAAGREYWADVFQAGPPAAYEGAEPIRADVLQYKTNATWCDLAFVSEYSNFPLLTRDFYGKGQLLVLTIPDDFSDLYRIPGTVNKLIHQVFSAKLPVYLDMQPRCNLFLYDNDTFGVLSYHNSPSEAGIILNDPTLTGICDLENGQEYYPVPGAKGERQIRISMCNGTYRFFRLLRSKK</sequence>
<dbReference type="PATRIC" id="fig|1432052.3.peg.730"/>
<name>A0A1E3AW66_9FIRM</name>
<dbReference type="Proteomes" id="UP000095003">
    <property type="component" value="Unassembled WGS sequence"/>
</dbReference>
<accession>A0A1E3AW66</accession>
<dbReference type="AlphaFoldDB" id="A0A1E3AW66"/>
<protein>
    <recommendedName>
        <fullName evidence="3">Permease</fullName>
    </recommendedName>
</protein>
<gene>
    <name evidence="1" type="ORF">BEH84_00663</name>
</gene>
<dbReference type="GeneID" id="93299178"/>